<proteinExistence type="predicted"/>
<name>A0A0E9T4K0_ANGAN</name>
<reference evidence="1" key="2">
    <citation type="journal article" date="2015" name="Fish Shellfish Immunol.">
        <title>Early steps in the European eel (Anguilla anguilla)-Vibrio vulnificus interaction in the gills: Role of the RtxA13 toxin.</title>
        <authorList>
            <person name="Callol A."/>
            <person name="Pajuelo D."/>
            <person name="Ebbesson L."/>
            <person name="Teles M."/>
            <person name="MacKenzie S."/>
            <person name="Amaro C."/>
        </authorList>
    </citation>
    <scope>NUCLEOTIDE SEQUENCE</scope>
</reference>
<organism evidence="1">
    <name type="scientific">Anguilla anguilla</name>
    <name type="common">European freshwater eel</name>
    <name type="synonym">Muraena anguilla</name>
    <dbReference type="NCBI Taxonomy" id="7936"/>
    <lineage>
        <taxon>Eukaryota</taxon>
        <taxon>Metazoa</taxon>
        <taxon>Chordata</taxon>
        <taxon>Craniata</taxon>
        <taxon>Vertebrata</taxon>
        <taxon>Euteleostomi</taxon>
        <taxon>Actinopterygii</taxon>
        <taxon>Neopterygii</taxon>
        <taxon>Teleostei</taxon>
        <taxon>Anguilliformes</taxon>
        <taxon>Anguillidae</taxon>
        <taxon>Anguilla</taxon>
    </lineage>
</organism>
<sequence length="40" mass="4513">MTRYSLLFRTDRGGPSCLARCRANRQTQAFLICAGLSHLK</sequence>
<dbReference type="AlphaFoldDB" id="A0A0E9T4K0"/>
<evidence type="ECO:0000313" key="1">
    <source>
        <dbReference type="EMBL" id="JAH48347.1"/>
    </source>
</evidence>
<reference evidence="1" key="1">
    <citation type="submission" date="2014-11" db="EMBL/GenBank/DDBJ databases">
        <authorList>
            <person name="Amaro Gonzalez C."/>
        </authorList>
    </citation>
    <scope>NUCLEOTIDE SEQUENCE</scope>
</reference>
<accession>A0A0E9T4K0</accession>
<dbReference type="EMBL" id="GBXM01060230">
    <property type="protein sequence ID" value="JAH48347.1"/>
    <property type="molecule type" value="Transcribed_RNA"/>
</dbReference>
<protein>
    <submittedName>
        <fullName evidence="1">Uncharacterized protein</fullName>
    </submittedName>
</protein>